<proteinExistence type="predicted"/>
<sequence length="67" mass="7166">MAARLWSLGSLLVAIGLAAWLLGWDTLLWIPQMALEGLRDQPWTVGIILAGLGLMLLAKLIGGGRRG</sequence>
<dbReference type="EMBL" id="JALBUU010000004">
    <property type="protein sequence ID" value="MCI0754018.1"/>
    <property type="molecule type" value="Genomic_DNA"/>
</dbReference>
<accession>A0ABS9W487</accession>
<evidence type="ECO:0000313" key="3">
    <source>
        <dbReference type="Proteomes" id="UP001201985"/>
    </source>
</evidence>
<evidence type="ECO:0000256" key="1">
    <source>
        <dbReference type="SAM" id="Phobius"/>
    </source>
</evidence>
<keyword evidence="1" id="KW-0472">Membrane</keyword>
<dbReference type="Proteomes" id="UP001201985">
    <property type="component" value="Unassembled WGS sequence"/>
</dbReference>
<evidence type="ECO:0000313" key="2">
    <source>
        <dbReference type="EMBL" id="MCI0754018.1"/>
    </source>
</evidence>
<name>A0ABS9W487_9PROT</name>
<dbReference type="RefSeq" id="WP_202910575.1">
    <property type="nucleotide sequence ID" value="NZ_JALBUU010000004.1"/>
</dbReference>
<organism evidence="2 3">
    <name type="scientific">Teichococcus vastitatis</name>
    <dbReference type="NCBI Taxonomy" id="2307076"/>
    <lineage>
        <taxon>Bacteria</taxon>
        <taxon>Pseudomonadati</taxon>
        <taxon>Pseudomonadota</taxon>
        <taxon>Alphaproteobacteria</taxon>
        <taxon>Acetobacterales</taxon>
        <taxon>Roseomonadaceae</taxon>
        <taxon>Roseomonas</taxon>
    </lineage>
</organism>
<protein>
    <submittedName>
        <fullName evidence="2">Uncharacterized protein</fullName>
    </submittedName>
</protein>
<keyword evidence="1" id="KW-1133">Transmembrane helix</keyword>
<keyword evidence="1" id="KW-0812">Transmembrane</keyword>
<keyword evidence="3" id="KW-1185">Reference proteome</keyword>
<gene>
    <name evidence="2" type="ORF">MON41_09640</name>
</gene>
<comment type="caution">
    <text evidence="2">The sequence shown here is derived from an EMBL/GenBank/DDBJ whole genome shotgun (WGS) entry which is preliminary data.</text>
</comment>
<feature type="transmembrane region" description="Helical" evidence="1">
    <location>
        <begin position="42"/>
        <end position="61"/>
    </location>
</feature>
<reference evidence="2 3" key="1">
    <citation type="submission" date="2022-03" db="EMBL/GenBank/DDBJ databases">
        <title>Complete genome analysis of Roseomonas KG 17.1 : a prolific producer of plant growth promoters.</title>
        <authorList>
            <person name="Saadouli I."/>
            <person name="Najjari A."/>
            <person name="Mosbah A."/>
            <person name="Ouzari H.I."/>
        </authorList>
    </citation>
    <scope>NUCLEOTIDE SEQUENCE [LARGE SCALE GENOMIC DNA]</scope>
    <source>
        <strain evidence="2 3">KG17-1</strain>
    </source>
</reference>